<organism evidence="1">
    <name type="scientific">Lepeophtheirus salmonis</name>
    <name type="common">Salmon louse</name>
    <name type="synonym">Caligus salmonis</name>
    <dbReference type="NCBI Taxonomy" id="72036"/>
    <lineage>
        <taxon>Eukaryota</taxon>
        <taxon>Metazoa</taxon>
        <taxon>Ecdysozoa</taxon>
        <taxon>Arthropoda</taxon>
        <taxon>Crustacea</taxon>
        <taxon>Multicrustacea</taxon>
        <taxon>Hexanauplia</taxon>
        <taxon>Copepoda</taxon>
        <taxon>Siphonostomatoida</taxon>
        <taxon>Caligidae</taxon>
        <taxon>Lepeophtheirus</taxon>
    </lineage>
</organism>
<reference evidence="1" key="1">
    <citation type="submission" date="2014-05" db="EMBL/GenBank/DDBJ databases">
        <authorList>
            <person name="Chronopoulou M."/>
        </authorList>
    </citation>
    <scope>NUCLEOTIDE SEQUENCE</scope>
    <source>
        <tissue evidence="1">Whole organism</tissue>
    </source>
</reference>
<name>A0A0K2TMG7_LEPSM</name>
<dbReference type="EMBL" id="HACA01009947">
    <property type="protein sequence ID" value="CDW27308.1"/>
    <property type="molecule type" value="Transcribed_RNA"/>
</dbReference>
<protein>
    <submittedName>
        <fullName evidence="1">Uncharacterized protein</fullName>
    </submittedName>
</protein>
<sequence length="162" mass="18928">MGLGIKYGHQLSHQVLFPQPIEKNKVSLSLKLYHDSTIEALKHYESSNDFKKAYLETAMLFKIFRKFWNCVNVNSLISSIKLRDERMPPITHENREQIDFLLSLYTWLKSQQDMSLHKKGLSSETFLAALQTSRGLDELSNYLLNETEAKYILLRKIYSDPL</sequence>
<accession>A0A0K2TMG7</accession>
<evidence type="ECO:0000313" key="1">
    <source>
        <dbReference type="EMBL" id="CDW27308.1"/>
    </source>
</evidence>
<dbReference type="AlphaFoldDB" id="A0A0K2TMG7"/>
<proteinExistence type="predicted"/>
<dbReference type="EMBL" id="HACA01009948">
    <property type="protein sequence ID" value="CDW27309.1"/>
    <property type="molecule type" value="Transcribed_RNA"/>
</dbReference>